<evidence type="ECO:0000313" key="7">
    <source>
        <dbReference type="EMBL" id="EEH53385.1"/>
    </source>
</evidence>
<dbReference type="KEGG" id="mpp:MICPUCDRAFT_21530"/>
<dbReference type="AlphaFoldDB" id="C1N387"/>
<evidence type="ECO:0000256" key="1">
    <source>
        <dbReference type="ARBA" id="ARBA00022468"/>
    </source>
</evidence>
<dbReference type="InterPro" id="IPR037278">
    <property type="entry name" value="ARFGAP/RecO"/>
</dbReference>
<evidence type="ECO:0000256" key="2">
    <source>
        <dbReference type="ARBA" id="ARBA00022723"/>
    </source>
</evidence>
<dbReference type="Proteomes" id="UP000001876">
    <property type="component" value="Unassembled WGS sequence"/>
</dbReference>
<evidence type="ECO:0000256" key="3">
    <source>
        <dbReference type="ARBA" id="ARBA00022771"/>
    </source>
</evidence>
<sequence length="127" mass="13890">MLFLHTGPPPPHAGAMSDGYAEIARLNALAKNQTCADCATRNPQWASVNHGAFLCMNCSGVHRGLGVHVSFVRSTTMDTWSSAQLRLMEVGGNERLVKFFDKYGVGKGTRADVKYNSDVARAYRDKL</sequence>
<dbReference type="GO" id="GO:0005096">
    <property type="term" value="F:GTPase activator activity"/>
    <property type="evidence" value="ECO:0007669"/>
    <property type="project" value="UniProtKB-KW"/>
</dbReference>
<evidence type="ECO:0000313" key="8">
    <source>
        <dbReference type="Proteomes" id="UP000001876"/>
    </source>
</evidence>
<dbReference type="CDD" id="cd08830">
    <property type="entry name" value="ArfGap_ArfGap1"/>
    <property type="match status" value="1"/>
</dbReference>
<keyword evidence="1" id="KW-0343">GTPase activation</keyword>
<dbReference type="InterPro" id="IPR038508">
    <property type="entry name" value="ArfGAP_dom_sf"/>
</dbReference>
<dbReference type="OMA" id="CADCATR"/>
<evidence type="ECO:0000256" key="4">
    <source>
        <dbReference type="ARBA" id="ARBA00022833"/>
    </source>
</evidence>
<proteinExistence type="predicted"/>
<evidence type="ECO:0000256" key="5">
    <source>
        <dbReference type="PROSITE-ProRule" id="PRU00288"/>
    </source>
</evidence>
<dbReference type="PRINTS" id="PR00405">
    <property type="entry name" value="REVINTRACTNG"/>
</dbReference>
<protein>
    <submittedName>
        <fullName evidence="7">Predicted protein</fullName>
    </submittedName>
</protein>
<keyword evidence="8" id="KW-1185">Reference proteome</keyword>
<feature type="non-terminal residue" evidence="7">
    <location>
        <position position="127"/>
    </location>
</feature>
<dbReference type="SUPFAM" id="SSF57863">
    <property type="entry name" value="ArfGap/RecO-like zinc finger"/>
    <property type="match status" value="1"/>
</dbReference>
<dbReference type="GO" id="GO:0008270">
    <property type="term" value="F:zinc ion binding"/>
    <property type="evidence" value="ECO:0007669"/>
    <property type="project" value="UniProtKB-KW"/>
</dbReference>
<dbReference type="Pfam" id="PF01412">
    <property type="entry name" value="ArfGap"/>
    <property type="match status" value="1"/>
</dbReference>
<dbReference type="PANTHER" id="PTHR45686:SF18">
    <property type="entry name" value="ADP-RIBOSYLATION FACTOR GTPASE-ACTIVATING PROTEIN GCS1"/>
    <property type="match status" value="1"/>
</dbReference>
<dbReference type="eggNOG" id="KOG0704">
    <property type="taxonomic scope" value="Eukaryota"/>
</dbReference>
<dbReference type="STRING" id="564608.C1N387"/>
<dbReference type="GO" id="GO:0048205">
    <property type="term" value="P:COPI coating of Golgi vesicle"/>
    <property type="evidence" value="ECO:0007669"/>
    <property type="project" value="TreeGrafter"/>
</dbReference>
<dbReference type="SMART" id="SM00105">
    <property type="entry name" value="ArfGap"/>
    <property type="match status" value="1"/>
</dbReference>
<dbReference type="PANTHER" id="PTHR45686">
    <property type="entry name" value="ADP-RIBOSYLATION FACTOR GTPASE ACTIVATING PROTEIN 3, ISOFORM H-RELATED"/>
    <property type="match status" value="1"/>
</dbReference>
<dbReference type="RefSeq" id="XP_003062566.1">
    <property type="nucleotide sequence ID" value="XM_003062520.1"/>
</dbReference>
<dbReference type="OrthoDB" id="983479at2759"/>
<gene>
    <name evidence="7" type="ORF">MICPUCDRAFT_21530</name>
</gene>
<feature type="domain" description="Arf-GAP" evidence="6">
    <location>
        <begin position="20"/>
        <end position="127"/>
    </location>
</feature>
<dbReference type="GeneID" id="9687777"/>
<reference evidence="7 8" key="1">
    <citation type="journal article" date="2009" name="Science">
        <title>Green evolution and dynamic adaptations revealed by genomes of the marine picoeukaryotes Micromonas.</title>
        <authorList>
            <person name="Worden A.Z."/>
            <person name="Lee J.H."/>
            <person name="Mock T."/>
            <person name="Rouze P."/>
            <person name="Simmons M.P."/>
            <person name="Aerts A.L."/>
            <person name="Allen A.E."/>
            <person name="Cuvelier M.L."/>
            <person name="Derelle E."/>
            <person name="Everett M.V."/>
            <person name="Foulon E."/>
            <person name="Grimwood J."/>
            <person name="Gundlach H."/>
            <person name="Henrissat B."/>
            <person name="Napoli C."/>
            <person name="McDonald S.M."/>
            <person name="Parker M.S."/>
            <person name="Rombauts S."/>
            <person name="Salamov A."/>
            <person name="Von Dassow P."/>
            <person name="Badger J.H."/>
            <person name="Coutinho P.M."/>
            <person name="Demir E."/>
            <person name="Dubchak I."/>
            <person name="Gentemann C."/>
            <person name="Eikrem W."/>
            <person name="Gready J.E."/>
            <person name="John U."/>
            <person name="Lanier W."/>
            <person name="Lindquist E.A."/>
            <person name="Lucas S."/>
            <person name="Mayer K.F."/>
            <person name="Moreau H."/>
            <person name="Not F."/>
            <person name="Otillar R."/>
            <person name="Panaud O."/>
            <person name="Pangilinan J."/>
            <person name="Paulsen I."/>
            <person name="Piegu B."/>
            <person name="Poliakov A."/>
            <person name="Robbens S."/>
            <person name="Schmutz J."/>
            <person name="Toulza E."/>
            <person name="Wyss T."/>
            <person name="Zelensky A."/>
            <person name="Zhou K."/>
            <person name="Armbrust E.V."/>
            <person name="Bhattacharya D."/>
            <person name="Goodenough U.W."/>
            <person name="Van de Peer Y."/>
            <person name="Grigoriev I.V."/>
        </authorList>
    </citation>
    <scope>NUCLEOTIDE SEQUENCE [LARGE SCALE GENOMIC DNA]</scope>
    <source>
        <strain evidence="7 8">CCMP1545</strain>
    </source>
</reference>
<dbReference type="PROSITE" id="PS50115">
    <property type="entry name" value="ARFGAP"/>
    <property type="match status" value="1"/>
</dbReference>
<dbReference type="GO" id="GO:0000139">
    <property type="term" value="C:Golgi membrane"/>
    <property type="evidence" value="ECO:0007669"/>
    <property type="project" value="GOC"/>
</dbReference>
<keyword evidence="3 5" id="KW-0863">Zinc-finger</keyword>
<dbReference type="InterPro" id="IPR001164">
    <property type="entry name" value="ArfGAP_dom"/>
</dbReference>
<dbReference type="Gene3D" id="1.10.220.150">
    <property type="entry name" value="Arf GTPase activating protein"/>
    <property type="match status" value="1"/>
</dbReference>
<keyword evidence="2" id="KW-0479">Metal-binding</keyword>
<evidence type="ECO:0000259" key="6">
    <source>
        <dbReference type="PROSITE" id="PS50115"/>
    </source>
</evidence>
<name>C1N387_MICPC</name>
<organism evidence="8">
    <name type="scientific">Micromonas pusilla (strain CCMP1545)</name>
    <name type="common">Picoplanktonic green alga</name>
    <dbReference type="NCBI Taxonomy" id="564608"/>
    <lineage>
        <taxon>Eukaryota</taxon>
        <taxon>Viridiplantae</taxon>
        <taxon>Chlorophyta</taxon>
        <taxon>Mamiellophyceae</taxon>
        <taxon>Mamiellales</taxon>
        <taxon>Mamiellaceae</taxon>
        <taxon>Micromonas</taxon>
    </lineage>
</organism>
<accession>C1N387</accession>
<keyword evidence="4" id="KW-0862">Zinc</keyword>
<dbReference type="EMBL" id="GG663746">
    <property type="protein sequence ID" value="EEH53385.1"/>
    <property type="molecule type" value="Genomic_DNA"/>
</dbReference>